<evidence type="ECO:0000313" key="2">
    <source>
        <dbReference type="Proteomes" id="UP000676079"/>
    </source>
</evidence>
<sequence length="142" mass="16004">MVTQPPAPEGLTVTEIAAKYGRSRGVVNNTWVLSEEWKASVRRLTPPGVKPVRYDAQDVDALVRTWMWFPPETTDIPADRPLTMKQVAAYTGLDYSVVRTDASRGVLKGHAQDDADGRPTWTRAQVDRLYTGRRIRARKPKK</sequence>
<gene>
    <name evidence="1" type="ORF">KGD84_00850</name>
</gene>
<proteinExistence type="predicted"/>
<dbReference type="RefSeq" id="WP_220564204.1">
    <property type="nucleotide sequence ID" value="NZ_CP074133.1"/>
</dbReference>
<accession>A0ABX8BQJ7</accession>
<evidence type="ECO:0008006" key="3">
    <source>
        <dbReference type="Google" id="ProtNLM"/>
    </source>
</evidence>
<dbReference type="Proteomes" id="UP000676079">
    <property type="component" value="Chromosome"/>
</dbReference>
<name>A0ABX8BQJ7_9ACTN</name>
<reference evidence="1 2" key="1">
    <citation type="submission" date="2021-05" db="EMBL/GenBank/DDBJ databases">
        <title>Direct Submission.</title>
        <authorList>
            <person name="Li K."/>
            <person name="Gao J."/>
        </authorList>
    </citation>
    <scope>NUCLEOTIDE SEQUENCE [LARGE SCALE GENOMIC DNA]</scope>
    <source>
        <strain evidence="1 2">Mg02</strain>
    </source>
</reference>
<organism evidence="1 2">
    <name type="scientific">Nocardiopsis changdeensis</name>
    <dbReference type="NCBI Taxonomy" id="2831969"/>
    <lineage>
        <taxon>Bacteria</taxon>
        <taxon>Bacillati</taxon>
        <taxon>Actinomycetota</taxon>
        <taxon>Actinomycetes</taxon>
        <taxon>Streptosporangiales</taxon>
        <taxon>Nocardiopsidaceae</taxon>
        <taxon>Nocardiopsis</taxon>
    </lineage>
</organism>
<keyword evidence="2" id="KW-1185">Reference proteome</keyword>
<dbReference type="EMBL" id="CP074133">
    <property type="protein sequence ID" value="QUX22993.1"/>
    <property type="molecule type" value="Genomic_DNA"/>
</dbReference>
<protein>
    <recommendedName>
        <fullName evidence="3">MarR family transcriptional regulator</fullName>
    </recommendedName>
</protein>
<evidence type="ECO:0000313" key="1">
    <source>
        <dbReference type="EMBL" id="QUX22993.1"/>
    </source>
</evidence>